<keyword evidence="4" id="KW-0158">Chromosome</keyword>
<evidence type="ECO:0000256" key="5">
    <source>
        <dbReference type="ARBA" id="ARBA00023054"/>
    </source>
</evidence>
<name>A0A1X2IIY0_9FUNG</name>
<gene>
    <name evidence="9" type="ORF">BCR42DRAFT_415278</name>
</gene>
<dbReference type="GO" id="GO:0051382">
    <property type="term" value="P:kinetochore assembly"/>
    <property type="evidence" value="ECO:0007669"/>
    <property type="project" value="InterPro"/>
</dbReference>
<dbReference type="AlphaFoldDB" id="A0A1X2IIY0"/>
<dbReference type="Proteomes" id="UP000193560">
    <property type="component" value="Unassembled WGS sequence"/>
</dbReference>
<evidence type="ECO:0000313" key="9">
    <source>
        <dbReference type="EMBL" id="ORZ16546.1"/>
    </source>
</evidence>
<dbReference type="GO" id="GO:0000775">
    <property type="term" value="C:chromosome, centromeric region"/>
    <property type="evidence" value="ECO:0007669"/>
    <property type="project" value="UniProtKB-SubCell"/>
</dbReference>
<protein>
    <submittedName>
        <fullName evidence="9">Centromere protein Cenp-K</fullName>
    </submittedName>
</protein>
<dbReference type="OrthoDB" id="9445768at2759"/>
<dbReference type="PANTHER" id="PTHR14401">
    <property type="entry name" value="CENTROMERE PROTEIN K"/>
    <property type="match status" value="1"/>
</dbReference>
<keyword evidence="7" id="KW-0137">Centromere</keyword>
<dbReference type="PANTHER" id="PTHR14401:SF6">
    <property type="entry name" value="CENTROMERE PROTEIN K"/>
    <property type="match status" value="1"/>
</dbReference>
<comment type="subcellular location">
    <subcellularLocation>
        <location evidence="2">Chromosome</location>
        <location evidence="2">Centromere</location>
    </subcellularLocation>
    <subcellularLocation>
        <location evidence="1">Nucleus</location>
    </subcellularLocation>
</comment>
<keyword evidence="6" id="KW-0539">Nucleus</keyword>
<evidence type="ECO:0000256" key="4">
    <source>
        <dbReference type="ARBA" id="ARBA00022454"/>
    </source>
</evidence>
<feature type="coiled-coil region" evidence="8">
    <location>
        <begin position="124"/>
        <end position="162"/>
    </location>
</feature>
<comment type="similarity">
    <text evidence="3">Belongs to the CENP-K/MCM22 family.</text>
</comment>
<organism evidence="9 10">
    <name type="scientific">Absidia repens</name>
    <dbReference type="NCBI Taxonomy" id="90262"/>
    <lineage>
        <taxon>Eukaryota</taxon>
        <taxon>Fungi</taxon>
        <taxon>Fungi incertae sedis</taxon>
        <taxon>Mucoromycota</taxon>
        <taxon>Mucoromycotina</taxon>
        <taxon>Mucoromycetes</taxon>
        <taxon>Mucorales</taxon>
        <taxon>Cunninghamellaceae</taxon>
        <taxon>Absidia</taxon>
    </lineage>
</organism>
<evidence type="ECO:0000256" key="6">
    <source>
        <dbReference type="ARBA" id="ARBA00023242"/>
    </source>
</evidence>
<evidence type="ECO:0000256" key="7">
    <source>
        <dbReference type="ARBA" id="ARBA00023328"/>
    </source>
</evidence>
<evidence type="ECO:0000256" key="2">
    <source>
        <dbReference type="ARBA" id="ARBA00004584"/>
    </source>
</evidence>
<keyword evidence="5 8" id="KW-0175">Coiled coil</keyword>
<evidence type="ECO:0000256" key="3">
    <source>
        <dbReference type="ARBA" id="ARBA00005795"/>
    </source>
</evidence>
<dbReference type="EMBL" id="MCGE01000011">
    <property type="protein sequence ID" value="ORZ16546.1"/>
    <property type="molecule type" value="Genomic_DNA"/>
</dbReference>
<dbReference type="Pfam" id="PF11802">
    <property type="entry name" value="CENP-K"/>
    <property type="match status" value="1"/>
</dbReference>
<evidence type="ECO:0000256" key="1">
    <source>
        <dbReference type="ARBA" id="ARBA00004123"/>
    </source>
</evidence>
<reference evidence="9 10" key="1">
    <citation type="submission" date="2016-07" db="EMBL/GenBank/DDBJ databases">
        <title>Pervasive Adenine N6-methylation of Active Genes in Fungi.</title>
        <authorList>
            <consortium name="DOE Joint Genome Institute"/>
            <person name="Mondo S.J."/>
            <person name="Dannebaum R.O."/>
            <person name="Kuo R.C."/>
            <person name="Labutti K."/>
            <person name="Haridas S."/>
            <person name="Kuo A."/>
            <person name="Salamov A."/>
            <person name="Ahrendt S.R."/>
            <person name="Lipzen A."/>
            <person name="Sullivan W."/>
            <person name="Andreopoulos W.B."/>
            <person name="Clum A."/>
            <person name="Lindquist E."/>
            <person name="Daum C."/>
            <person name="Ramamoorthy G.K."/>
            <person name="Gryganskyi A."/>
            <person name="Culley D."/>
            <person name="Magnuson J.K."/>
            <person name="James T.Y."/>
            <person name="O'Malley M.A."/>
            <person name="Stajich J.E."/>
            <person name="Spatafora J.W."/>
            <person name="Visel A."/>
            <person name="Grigoriev I.V."/>
        </authorList>
    </citation>
    <scope>NUCLEOTIDE SEQUENCE [LARGE SCALE GENOMIC DNA]</scope>
    <source>
        <strain evidence="9 10">NRRL 1336</strain>
    </source>
</reference>
<comment type="caution">
    <text evidence="9">The sequence shown here is derived from an EMBL/GenBank/DDBJ whole genome shotgun (WGS) entry which is preliminary data.</text>
</comment>
<dbReference type="GO" id="GO:0005634">
    <property type="term" value="C:nucleus"/>
    <property type="evidence" value="ECO:0007669"/>
    <property type="project" value="UniProtKB-SubCell"/>
</dbReference>
<accession>A0A1X2IIY0</accession>
<sequence length="294" mass="34213">MNIQEHLRSLMQQAAKDFDTSASKDPSVVSEEDGTLRSLDLDEALANQKVKRELLWNELHQIEENQRALRANHVFGGAAASDRKRLLMLLYEEQELSREREKQEKDIPTVPVADDKTIPDLQFKERLQRSVEEMTQLISFLKEQLTDAKAAHQRELEITDESQQVQEAITGKITELERDGIRSTVIRNRDKLVKARQQYQFIMDNLMDFLDDYYPPHLVDRADLTDDGPQNLCQMKFILEDLMNRAVLDPSNPYIELQDGAYWSPYIETLVKGNIAERHPGNSRRLKLVDFRIY</sequence>
<dbReference type="GO" id="GO:0000070">
    <property type="term" value="P:mitotic sister chromatid segregation"/>
    <property type="evidence" value="ECO:0007669"/>
    <property type="project" value="TreeGrafter"/>
</dbReference>
<keyword evidence="10" id="KW-1185">Reference proteome</keyword>
<dbReference type="InterPro" id="IPR020993">
    <property type="entry name" value="Centromere_CenpK"/>
</dbReference>
<evidence type="ECO:0000256" key="8">
    <source>
        <dbReference type="SAM" id="Coils"/>
    </source>
</evidence>
<evidence type="ECO:0000313" key="10">
    <source>
        <dbReference type="Proteomes" id="UP000193560"/>
    </source>
</evidence>
<proteinExistence type="inferred from homology"/>
<dbReference type="STRING" id="90262.A0A1X2IIY0"/>